<sequence length="62" mass="7142">MLQREDEFIHFQSSSMGNLPRSESSTPELFHLLNCCKSGSRVVESIVVSELFLQRFLDLCHL</sequence>
<organism evidence="1">
    <name type="scientific">Brassica cretica</name>
    <name type="common">Mustard</name>
    <dbReference type="NCBI Taxonomy" id="69181"/>
    <lineage>
        <taxon>Eukaryota</taxon>
        <taxon>Viridiplantae</taxon>
        <taxon>Streptophyta</taxon>
        <taxon>Embryophyta</taxon>
        <taxon>Tracheophyta</taxon>
        <taxon>Spermatophyta</taxon>
        <taxon>Magnoliopsida</taxon>
        <taxon>eudicotyledons</taxon>
        <taxon>Gunneridae</taxon>
        <taxon>Pentapetalae</taxon>
        <taxon>rosids</taxon>
        <taxon>malvids</taxon>
        <taxon>Brassicales</taxon>
        <taxon>Brassicaceae</taxon>
        <taxon>Brassiceae</taxon>
        <taxon>Brassica</taxon>
    </lineage>
</organism>
<comment type="caution">
    <text evidence="1">The sequence shown here is derived from an EMBL/GenBank/DDBJ whole genome shotgun (WGS) entry which is preliminary data.</text>
</comment>
<evidence type="ECO:0000313" key="1">
    <source>
        <dbReference type="EMBL" id="KAF2613755.1"/>
    </source>
</evidence>
<protein>
    <submittedName>
        <fullName evidence="1">Uncharacterized protein</fullName>
    </submittedName>
</protein>
<dbReference type="EMBL" id="QGKY02000089">
    <property type="protein sequence ID" value="KAF2613755.1"/>
    <property type="molecule type" value="Genomic_DNA"/>
</dbReference>
<gene>
    <name evidence="1" type="ORF">F2Q70_00008304</name>
</gene>
<proteinExistence type="predicted"/>
<reference evidence="1" key="1">
    <citation type="submission" date="2019-12" db="EMBL/GenBank/DDBJ databases">
        <title>Genome sequencing and annotation of Brassica cretica.</title>
        <authorList>
            <person name="Studholme D.J."/>
            <person name="Sarris P.F."/>
        </authorList>
    </citation>
    <scope>NUCLEOTIDE SEQUENCE</scope>
    <source>
        <strain evidence="1">PFS-102/07</strain>
        <tissue evidence="1">Leaf</tissue>
    </source>
</reference>
<accession>A0A8S9M1V9</accession>
<name>A0A8S9M1V9_BRACR</name>
<dbReference type="AlphaFoldDB" id="A0A8S9M1V9"/>